<evidence type="ECO:0000256" key="13">
    <source>
        <dbReference type="ARBA" id="ARBA00049128"/>
    </source>
</evidence>
<feature type="transmembrane region" description="Helical" evidence="14">
    <location>
        <begin position="113"/>
        <end position="132"/>
    </location>
</feature>
<keyword evidence="9 14" id="KW-1278">Translocase</keyword>
<evidence type="ECO:0000259" key="16">
    <source>
        <dbReference type="Pfam" id="PF16212"/>
    </source>
</evidence>
<dbReference type="InterPro" id="IPR006539">
    <property type="entry name" value="P-type_ATPase_IV"/>
</dbReference>
<keyword evidence="11 14" id="KW-0472">Membrane</keyword>
<keyword evidence="3" id="KW-0813">Transport</keyword>
<dbReference type="SFLD" id="SFLDF00027">
    <property type="entry name" value="p-type_atpase"/>
    <property type="match status" value="1"/>
</dbReference>
<feature type="transmembrane region" description="Helical" evidence="14">
    <location>
        <begin position="1063"/>
        <end position="1081"/>
    </location>
</feature>
<dbReference type="EMBL" id="JASJQH010007002">
    <property type="protein sequence ID" value="KAK9720781.1"/>
    <property type="molecule type" value="Genomic_DNA"/>
</dbReference>
<sequence length="1313" mass="149089">MVRLIPGRKHLLRHRQQAQRKRLEQTLLRSPSRHPRFGNRRVYVNINLPSSALNRHGLPKTQFASNRIRTSKYTVLSFIPKNLFEQFRRIANVYFLFLAVLQLLPYFDVGSPVFVVLPISTVIGITAIKDGFEDYKRHVSDRRYNSSQAQTLQHWVNTNYPDHNVSIWTRVGHSISDFLLFPCIKFNLFGFTSNQSVDDDSHDIQSQKLPPAHAPNAEFACALWQDIRVGDLVYLKNNQSVPADIIILATSEEDGECYIETKELDGETNLKTRVCLDETSHMKTAKDCVDFQCFIESDPPSSHLYTYQATMHIINQNASSPNDDISKNSKLVPININNTLLRGHVLRNTGYVIGVVVFTGGDTKIMLNSGNTPSKRSCIEKTMNQQIVINFGILIVLCLICAVASGLNQSTFADTVEGAEAGTPFQAGFVTFWASLIIFQNIIPISLYVSIEFVKTWQAYFIYRDIQMYYEPTDSVCIPKSWNLSDDLGQIEYIFSDKTGTLTRNIMEFSRCSINGRSYGKSLKGETDAAKGAKVRKGIDPTESETNFDPEKLYEKFMEEMKRTYSPKYANIDPNTITFADPKIFEDMREEEDGKSDLSESQSHKIREFFMLLAVCHTVIIEKPEEGEASNQEDELKYRAESPDENALVSAAKDLGFTFLSRNKDSITIDVLGEEVTFQLLQVLEFNSTRKRMSVIIRRPKPWNDVVLFCKGADNIIFERLANDQEEMISATSDHIDEYSNEGLRTLCLGYRILTEEQYSQWEERYQQASTSLDDRDEEMEECCSEIEKELVLIGATAIEDKLQENVPECILSLRQAGMKVWVLTGDKMETAINIGFACNLLTNEMELWTIRGDDVSVAKEQFLSVVANIRGDSSTETDSSNPRTSASYYDQMPLPRRSSTFCRESMLHALVIDGSALKFILDDMDTRALLLEIAPLCRSVVCCRTSPLQKAQVVHLIRKGRNAVCLAIGDGANDVSMIQAADVGVAISGEEGLQAAMASDYTISQFKYLRNLLLVHGFWSYLRIAEMILNSFYKNVIWVVAVLWYQFYCGFSANLFYDYAWIQLYNIIFTTIPVVIIGTCDRAVGYEHALENPNLYKLGIKQSRYGMSRFWVYIIEGLYQSAICYFAFYFVYTTNVISWGGQDAGIYDLSTCVAVTLITVVSLEVGINAYSWNWMMFASVFGSILIAFLFALVYTLLTLADSYGTGLFIFQSPSFWITYLVSVVLALLPRYLVLFVKQVWFYEDLDIVREIEKFASTKAGYPGDNPSKIRLNPTRNSGSEQLEKTRSSRLTNDLISVDDLELNQMELSIRSR</sequence>
<feature type="transmembrane region" description="Helical" evidence="14">
    <location>
        <begin position="90"/>
        <end position="107"/>
    </location>
</feature>
<feature type="transmembrane region" description="Helical" evidence="14">
    <location>
        <begin position="1111"/>
        <end position="1133"/>
    </location>
</feature>
<dbReference type="InterPro" id="IPR018303">
    <property type="entry name" value="ATPase_P-typ_P_site"/>
</dbReference>
<dbReference type="PANTHER" id="PTHR24092:SF180">
    <property type="entry name" value="PHOSPHOLIPID-TRANSPORTING ATPASE DNF1-RELATED"/>
    <property type="match status" value="1"/>
</dbReference>
<proteinExistence type="inferred from homology"/>
<keyword evidence="10 14" id="KW-1133">Transmembrane helix</keyword>
<dbReference type="SUPFAM" id="SSF81665">
    <property type="entry name" value="Calcium ATPase, transmembrane domain M"/>
    <property type="match status" value="1"/>
</dbReference>
<evidence type="ECO:0000256" key="4">
    <source>
        <dbReference type="ARBA" id="ARBA00022692"/>
    </source>
</evidence>
<comment type="catalytic activity">
    <reaction evidence="13">
        <text>a 1,2-diacyl-sn-glycero-3-phosphoethanolamine(out) + ATP + H2O = a 1,2-diacyl-sn-glycero-3-phosphoethanolamine(in) + ADP + phosphate + H(+)</text>
        <dbReference type="Rhea" id="RHEA:66132"/>
        <dbReference type="ChEBI" id="CHEBI:15377"/>
        <dbReference type="ChEBI" id="CHEBI:15378"/>
        <dbReference type="ChEBI" id="CHEBI:30616"/>
        <dbReference type="ChEBI" id="CHEBI:43474"/>
        <dbReference type="ChEBI" id="CHEBI:64612"/>
        <dbReference type="ChEBI" id="CHEBI:456216"/>
    </reaction>
    <physiologicalReaction direction="left-to-right" evidence="13">
        <dbReference type="Rhea" id="RHEA:66133"/>
    </physiologicalReaction>
</comment>
<dbReference type="PANTHER" id="PTHR24092">
    <property type="entry name" value="PROBABLE PHOSPHOLIPID-TRANSPORTING ATPASE"/>
    <property type="match status" value="1"/>
</dbReference>
<dbReference type="EC" id="7.6.2.1" evidence="14"/>
<dbReference type="CDD" id="cd02073">
    <property type="entry name" value="P-type_ATPase_APLT_Dnf-like"/>
    <property type="match status" value="1"/>
</dbReference>
<keyword evidence="5" id="KW-0479">Metal-binding</keyword>
<comment type="similarity">
    <text evidence="2 14">Belongs to the cation transport ATPase (P-type) (TC 3.A.3) family. Type IV subfamily.</text>
</comment>
<feature type="transmembrane region" description="Helical" evidence="14">
    <location>
        <begin position="1175"/>
        <end position="1197"/>
    </location>
</feature>
<feature type="transmembrane region" description="Helical" evidence="14">
    <location>
        <begin position="387"/>
        <end position="407"/>
    </location>
</feature>
<keyword evidence="4 14" id="KW-0812">Transmembrane</keyword>
<evidence type="ECO:0000256" key="9">
    <source>
        <dbReference type="ARBA" id="ARBA00022967"/>
    </source>
</evidence>
<evidence type="ECO:0000256" key="5">
    <source>
        <dbReference type="ARBA" id="ARBA00022723"/>
    </source>
</evidence>
<evidence type="ECO:0000256" key="6">
    <source>
        <dbReference type="ARBA" id="ARBA00022741"/>
    </source>
</evidence>
<evidence type="ECO:0000256" key="14">
    <source>
        <dbReference type="RuleBase" id="RU362033"/>
    </source>
</evidence>
<dbReference type="InterPro" id="IPR032631">
    <property type="entry name" value="P-type_ATPase_N"/>
</dbReference>
<reference evidence="17 18" key="1">
    <citation type="submission" date="2023-04" db="EMBL/GenBank/DDBJ databases">
        <title>Genome of Basidiobolus ranarum AG-B5.</title>
        <authorList>
            <person name="Stajich J.E."/>
            <person name="Carter-House D."/>
            <person name="Gryganskyi A."/>
        </authorList>
    </citation>
    <scope>NUCLEOTIDE SEQUENCE [LARGE SCALE GENOMIC DNA]</scope>
    <source>
        <strain evidence="17 18">AG-B5</strain>
    </source>
</reference>
<dbReference type="NCBIfam" id="TIGR01494">
    <property type="entry name" value="ATPase_P-type"/>
    <property type="match status" value="1"/>
</dbReference>
<dbReference type="InterPro" id="IPR036412">
    <property type="entry name" value="HAD-like_sf"/>
</dbReference>
<dbReference type="Gene3D" id="3.40.50.1000">
    <property type="entry name" value="HAD superfamily/HAD-like"/>
    <property type="match status" value="2"/>
</dbReference>
<evidence type="ECO:0000313" key="17">
    <source>
        <dbReference type="EMBL" id="KAK9720781.1"/>
    </source>
</evidence>
<keyword evidence="7 14" id="KW-0067">ATP-binding</keyword>
<feature type="transmembrane region" description="Helical" evidence="14">
    <location>
        <begin position="427"/>
        <end position="449"/>
    </location>
</feature>
<dbReference type="PROSITE" id="PS00154">
    <property type="entry name" value="ATPASE_E1_E2"/>
    <property type="match status" value="1"/>
</dbReference>
<evidence type="ECO:0000256" key="10">
    <source>
        <dbReference type="ARBA" id="ARBA00022989"/>
    </source>
</evidence>
<feature type="transmembrane region" description="Helical" evidence="14">
    <location>
        <begin position="1145"/>
        <end position="1168"/>
    </location>
</feature>
<evidence type="ECO:0000256" key="12">
    <source>
        <dbReference type="ARBA" id="ARBA00034036"/>
    </source>
</evidence>
<dbReference type="SFLD" id="SFLDG00002">
    <property type="entry name" value="C1.7:_P-type_atpase_like"/>
    <property type="match status" value="1"/>
</dbReference>
<evidence type="ECO:0000256" key="8">
    <source>
        <dbReference type="ARBA" id="ARBA00022842"/>
    </source>
</evidence>
<dbReference type="Gene3D" id="2.70.150.10">
    <property type="entry name" value="Calcium-transporting ATPase, cytoplasmic transduction domain A"/>
    <property type="match status" value="2"/>
</dbReference>
<comment type="caution">
    <text evidence="17">The sequence shown here is derived from an EMBL/GenBank/DDBJ whole genome shotgun (WGS) entry which is preliminary data.</text>
</comment>
<evidence type="ECO:0000256" key="3">
    <source>
        <dbReference type="ARBA" id="ARBA00022448"/>
    </source>
</evidence>
<protein>
    <recommendedName>
        <fullName evidence="14">Phospholipid-transporting ATPase</fullName>
        <ecNumber evidence="14">7.6.2.1</ecNumber>
    </recommendedName>
</protein>
<feature type="transmembrane region" description="Helical" evidence="14">
    <location>
        <begin position="1037"/>
        <end position="1057"/>
    </location>
</feature>
<gene>
    <name evidence="17" type="ORF">K7432_003913</name>
</gene>
<name>A0ABR2W6B5_9FUNG</name>
<dbReference type="SUPFAM" id="SSF81653">
    <property type="entry name" value="Calcium ATPase, transduction domain A"/>
    <property type="match status" value="1"/>
</dbReference>
<dbReference type="Pfam" id="PF16209">
    <property type="entry name" value="PhoLip_ATPase_N"/>
    <property type="match status" value="1"/>
</dbReference>
<evidence type="ECO:0000313" key="18">
    <source>
        <dbReference type="Proteomes" id="UP001479436"/>
    </source>
</evidence>
<dbReference type="InterPro" id="IPR023214">
    <property type="entry name" value="HAD_sf"/>
</dbReference>
<comment type="subcellular location">
    <subcellularLocation>
        <location evidence="1">Endomembrane system</location>
        <topology evidence="1">Multi-pass membrane protein</topology>
    </subcellularLocation>
    <subcellularLocation>
        <location evidence="14">Membrane</location>
        <topology evidence="14">Multi-pass membrane protein</topology>
    </subcellularLocation>
</comment>
<dbReference type="InterPro" id="IPR008250">
    <property type="entry name" value="ATPase_P-typ_transduc_dom_A_sf"/>
</dbReference>
<keyword evidence="8 14" id="KW-0460">Magnesium</keyword>
<evidence type="ECO:0000256" key="7">
    <source>
        <dbReference type="ARBA" id="ARBA00022840"/>
    </source>
</evidence>
<dbReference type="SUPFAM" id="SSF81660">
    <property type="entry name" value="Metal cation-transporting ATPase, ATP-binding domain N"/>
    <property type="match status" value="1"/>
</dbReference>
<dbReference type="Gene3D" id="3.40.1110.10">
    <property type="entry name" value="Calcium-transporting ATPase, cytoplasmic domain N"/>
    <property type="match status" value="2"/>
</dbReference>
<keyword evidence="18" id="KW-1185">Reference proteome</keyword>
<evidence type="ECO:0000256" key="1">
    <source>
        <dbReference type="ARBA" id="ARBA00004127"/>
    </source>
</evidence>
<dbReference type="SUPFAM" id="SSF56784">
    <property type="entry name" value="HAD-like"/>
    <property type="match status" value="1"/>
</dbReference>
<dbReference type="SFLD" id="SFLDS00003">
    <property type="entry name" value="Haloacid_Dehalogenase"/>
    <property type="match status" value="1"/>
</dbReference>
<feature type="domain" description="P-type ATPase C-terminal" evidence="16">
    <location>
        <begin position="997"/>
        <end position="1242"/>
    </location>
</feature>
<dbReference type="Gene3D" id="1.20.1110.10">
    <property type="entry name" value="Calcium-transporting ATPase, transmembrane domain"/>
    <property type="match status" value="1"/>
</dbReference>
<evidence type="ECO:0000256" key="11">
    <source>
        <dbReference type="ARBA" id="ARBA00023136"/>
    </source>
</evidence>
<dbReference type="InterPro" id="IPR023298">
    <property type="entry name" value="ATPase_P-typ_TM_dom_sf"/>
</dbReference>
<comment type="catalytic activity">
    <reaction evidence="12 14">
        <text>ATP + H2O + phospholipidSide 1 = ADP + phosphate + phospholipidSide 2.</text>
        <dbReference type="EC" id="7.6.2.1"/>
    </reaction>
</comment>
<evidence type="ECO:0000256" key="2">
    <source>
        <dbReference type="ARBA" id="ARBA00008109"/>
    </source>
</evidence>
<dbReference type="Pfam" id="PF13246">
    <property type="entry name" value="Cation_ATPase"/>
    <property type="match status" value="1"/>
</dbReference>
<dbReference type="InterPro" id="IPR044492">
    <property type="entry name" value="P_typ_ATPase_HD_dom"/>
</dbReference>
<dbReference type="InterPro" id="IPR032630">
    <property type="entry name" value="P_typ_ATPase_c"/>
</dbReference>
<accession>A0ABR2W6B5</accession>
<evidence type="ECO:0000259" key="15">
    <source>
        <dbReference type="Pfam" id="PF16209"/>
    </source>
</evidence>
<feature type="transmembrane region" description="Helical" evidence="14">
    <location>
        <begin position="1217"/>
        <end position="1237"/>
    </location>
</feature>
<dbReference type="NCBIfam" id="TIGR01652">
    <property type="entry name" value="ATPase-Plipid"/>
    <property type="match status" value="1"/>
</dbReference>
<dbReference type="PRINTS" id="PR00119">
    <property type="entry name" value="CATATPASE"/>
</dbReference>
<dbReference type="Proteomes" id="UP001479436">
    <property type="component" value="Unassembled WGS sequence"/>
</dbReference>
<dbReference type="InterPro" id="IPR023299">
    <property type="entry name" value="ATPase_P-typ_cyto_dom_N"/>
</dbReference>
<dbReference type="InterPro" id="IPR001757">
    <property type="entry name" value="P_typ_ATPase"/>
</dbReference>
<feature type="domain" description="P-type ATPase N-terminal" evidence="15">
    <location>
        <begin position="55"/>
        <end position="113"/>
    </location>
</feature>
<dbReference type="Pfam" id="PF16212">
    <property type="entry name" value="PhoLip_ATPase_C"/>
    <property type="match status" value="1"/>
</dbReference>
<keyword evidence="6 14" id="KW-0547">Nucleotide-binding</keyword>
<organism evidence="17 18">
    <name type="scientific">Basidiobolus ranarum</name>
    <dbReference type="NCBI Taxonomy" id="34480"/>
    <lineage>
        <taxon>Eukaryota</taxon>
        <taxon>Fungi</taxon>
        <taxon>Fungi incertae sedis</taxon>
        <taxon>Zoopagomycota</taxon>
        <taxon>Entomophthoromycotina</taxon>
        <taxon>Basidiobolomycetes</taxon>
        <taxon>Basidiobolales</taxon>
        <taxon>Basidiobolaceae</taxon>
        <taxon>Basidiobolus</taxon>
    </lineage>
</organism>